<sequence length="215" mass="24103">MTSYSKTSSVPYASVPSHPDPVPQNVIVLTHYHPPPNPSLLFLRRCIFFTFAILLLSAAVFFFYPSDPTLQITRIRLNHVRVNSSPTLTIDLSFSLILRVRNRDFFSLDYNSLDVSVGYRGRELGLVSSHGGKLRARGSSYVNASLDLDGLEIINDVFFLIEDLARGVIPFDTDTNVNGELGLFFFKIPIEAIVSCEVLVNINNQTIVQQDCYPE</sequence>
<proteinExistence type="predicted"/>
<name>A0A2C9UCS4_MANES</name>
<dbReference type="Gramene" id="Manes.16G116700.1.v8.1">
    <property type="protein sequence ID" value="Manes.16G116700.1.v8.1.CDS"/>
    <property type="gene ID" value="Manes.16G116700.v8.1"/>
</dbReference>
<dbReference type="InterPro" id="IPR004864">
    <property type="entry name" value="LEA_2"/>
</dbReference>
<evidence type="ECO:0000256" key="4">
    <source>
        <dbReference type="ARBA" id="ARBA00023136"/>
    </source>
</evidence>
<comment type="caution">
    <text evidence="7">The sequence shown here is derived from an EMBL/GenBank/DDBJ whole genome shotgun (WGS) entry which is preliminary data.</text>
</comment>
<dbReference type="SUPFAM" id="SSF117070">
    <property type="entry name" value="LEA14-like"/>
    <property type="match status" value="1"/>
</dbReference>
<evidence type="ECO:0000259" key="6">
    <source>
        <dbReference type="Pfam" id="PF03168"/>
    </source>
</evidence>
<feature type="domain" description="Late embryogenesis abundant protein LEA-2 subgroup" evidence="6">
    <location>
        <begin position="98"/>
        <end position="190"/>
    </location>
</feature>
<keyword evidence="8" id="KW-1185">Reference proteome</keyword>
<dbReference type="STRING" id="3983.A0A2C9UCS4"/>
<keyword evidence="2 5" id="KW-0812">Transmembrane</keyword>
<feature type="transmembrane region" description="Helical" evidence="5">
    <location>
        <begin position="42"/>
        <end position="64"/>
    </location>
</feature>
<dbReference type="EMBL" id="CM004402">
    <property type="protein sequence ID" value="OAY27323.1"/>
    <property type="molecule type" value="Genomic_DNA"/>
</dbReference>
<dbReference type="OrthoDB" id="1917236at2759"/>
<keyword evidence="4 5" id="KW-0472">Membrane</keyword>
<organism evidence="7 8">
    <name type="scientific">Manihot esculenta</name>
    <name type="common">Cassava</name>
    <name type="synonym">Jatropha manihot</name>
    <dbReference type="NCBI Taxonomy" id="3983"/>
    <lineage>
        <taxon>Eukaryota</taxon>
        <taxon>Viridiplantae</taxon>
        <taxon>Streptophyta</taxon>
        <taxon>Embryophyta</taxon>
        <taxon>Tracheophyta</taxon>
        <taxon>Spermatophyta</taxon>
        <taxon>Magnoliopsida</taxon>
        <taxon>eudicotyledons</taxon>
        <taxon>Gunneridae</taxon>
        <taxon>Pentapetalae</taxon>
        <taxon>rosids</taxon>
        <taxon>fabids</taxon>
        <taxon>Malpighiales</taxon>
        <taxon>Euphorbiaceae</taxon>
        <taxon>Crotonoideae</taxon>
        <taxon>Manihoteae</taxon>
        <taxon>Manihot</taxon>
    </lineage>
</organism>
<dbReference type="AlphaFoldDB" id="A0A2C9UCS4"/>
<evidence type="ECO:0000313" key="8">
    <source>
        <dbReference type="Proteomes" id="UP000091857"/>
    </source>
</evidence>
<evidence type="ECO:0000256" key="1">
    <source>
        <dbReference type="ARBA" id="ARBA00004167"/>
    </source>
</evidence>
<dbReference type="GO" id="GO:0098542">
    <property type="term" value="P:defense response to other organism"/>
    <property type="evidence" value="ECO:0007669"/>
    <property type="project" value="InterPro"/>
</dbReference>
<dbReference type="GO" id="GO:0016020">
    <property type="term" value="C:membrane"/>
    <property type="evidence" value="ECO:0007669"/>
    <property type="project" value="UniProtKB-SubCell"/>
</dbReference>
<keyword evidence="3 5" id="KW-1133">Transmembrane helix</keyword>
<accession>A0A2C9UCS4</accession>
<dbReference type="Gene3D" id="2.60.40.1820">
    <property type="match status" value="1"/>
</dbReference>
<dbReference type="PANTHER" id="PTHR31234:SF4">
    <property type="entry name" value="EXPRESSED PROTEIN"/>
    <property type="match status" value="1"/>
</dbReference>
<evidence type="ECO:0000256" key="2">
    <source>
        <dbReference type="ARBA" id="ARBA00022692"/>
    </source>
</evidence>
<dbReference type="PANTHER" id="PTHR31234">
    <property type="entry name" value="LATE EMBRYOGENESIS ABUNDANT (LEA) HYDROXYPROLINE-RICH GLYCOPROTEIN FAMILY"/>
    <property type="match status" value="1"/>
</dbReference>
<evidence type="ECO:0000256" key="5">
    <source>
        <dbReference type="SAM" id="Phobius"/>
    </source>
</evidence>
<dbReference type="InterPro" id="IPR044839">
    <property type="entry name" value="NDR1-like"/>
</dbReference>
<protein>
    <recommendedName>
        <fullName evidence="6">Late embryogenesis abundant protein LEA-2 subgroup domain-containing protein</fullName>
    </recommendedName>
</protein>
<dbReference type="Proteomes" id="UP000091857">
    <property type="component" value="Chromosome 16"/>
</dbReference>
<evidence type="ECO:0000313" key="7">
    <source>
        <dbReference type="EMBL" id="OAY27323.1"/>
    </source>
</evidence>
<gene>
    <name evidence="7" type="ORF">MANES_16G116700v8</name>
</gene>
<comment type="subcellular location">
    <subcellularLocation>
        <location evidence="1">Membrane</location>
        <topology evidence="1">Single-pass membrane protein</topology>
    </subcellularLocation>
</comment>
<reference evidence="8" key="1">
    <citation type="journal article" date="2016" name="Nat. Biotechnol.">
        <title>Sequencing wild and cultivated cassava and related species reveals extensive interspecific hybridization and genetic diversity.</title>
        <authorList>
            <person name="Bredeson J.V."/>
            <person name="Lyons J.B."/>
            <person name="Prochnik S.E."/>
            <person name="Wu G.A."/>
            <person name="Ha C.M."/>
            <person name="Edsinger-Gonzales E."/>
            <person name="Grimwood J."/>
            <person name="Schmutz J."/>
            <person name="Rabbi I.Y."/>
            <person name="Egesi C."/>
            <person name="Nauluvula P."/>
            <person name="Lebot V."/>
            <person name="Ndunguru J."/>
            <person name="Mkamilo G."/>
            <person name="Bart R.S."/>
            <person name="Setter T.L."/>
            <person name="Gleadow R.M."/>
            <person name="Kulakow P."/>
            <person name="Ferguson M.E."/>
            <person name="Rounsley S."/>
            <person name="Rokhsar D.S."/>
        </authorList>
    </citation>
    <scope>NUCLEOTIDE SEQUENCE [LARGE SCALE GENOMIC DNA]</scope>
    <source>
        <strain evidence="8">cv. AM560-2</strain>
    </source>
</reference>
<dbReference type="Pfam" id="PF03168">
    <property type="entry name" value="LEA_2"/>
    <property type="match status" value="1"/>
</dbReference>
<dbReference type="OMA" id="TEPCYVI"/>
<evidence type="ECO:0000256" key="3">
    <source>
        <dbReference type="ARBA" id="ARBA00022989"/>
    </source>
</evidence>